<evidence type="ECO:0000313" key="2">
    <source>
        <dbReference type="Proteomes" id="UP000315082"/>
    </source>
</evidence>
<dbReference type="EMBL" id="CP036348">
    <property type="protein sequence ID" value="QDV69401.1"/>
    <property type="molecule type" value="Genomic_DNA"/>
</dbReference>
<dbReference type="KEGG" id="rcf:Poly24_31170"/>
<evidence type="ECO:0000313" key="1">
    <source>
        <dbReference type="EMBL" id="QDV69401.1"/>
    </source>
</evidence>
<accession>A0A518JV17</accession>
<gene>
    <name evidence="1" type="ORF">Poly24_31170</name>
</gene>
<dbReference type="RefSeq" id="WP_197451924.1">
    <property type="nucleotide sequence ID" value="NZ_CP036348.1"/>
</dbReference>
<sequence length="50" mass="5257">MPTPPGTSDLVVIGAGAVGRLFAIAAAPAEQHASRRQNIPDWVPLYEMSP</sequence>
<reference evidence="1 2" key="1">
    <citation type="submission" date="2019-02" db="EMBL/GenBank/DDBJ databases">
        <title>Deep-cultivation of Planctomycetes and their phenomic and genomic characterization uncovers novel biology.</title>
        <authorList>
            <person name="Wiegand S."/>
            <person name="Jogler M."/>
            <person name="Boedeker C."/>
            <person name="Pinto D."/>
            <person name="Vollmers J."/>
            <person name="Rivas-Marin E."/>
            <person name="Kohn T."/>
            <person name="Peeters S.H."/>
            <person name="Heuer A."/>
            <person name="Rast P."/>
            <person name="Oberbeckmann S."/>
            <person name="Bunk B."/>
            <person name="Jeske O."/>
            <person name="Meyerdierks A."/>
            <person name="Storesund J.E."/>
            <person name="Kallscheuer N."/>
            <person name="Luecker S."/>
            <person name="Lage O.M."/>
            <person name="Pohl T."/>
            <person name="Merkel B.J."/>
            <person name="Hornburger P."/>
            <person name="Mueller R.-W."/>
            <person name="Bruemmer F."/>
            <person name="Labrenz M."/>
            <person name="Spormann A.M."/>
            <person name="Op den Camp H."/>
            <person name="Overmann J."/>
            <person name="Amann R."/>
            <person name="Jetten M.S.M."/>
            <person name="Mascher T."/>
            <person name="Medema M.H."/>
            <person name="Devos D.P."/>
            <person name="Kaster A.-K."/>
            <person name="Ovreas L."/>
            <person name="Rohde M."/>
            <person name="Galperin M.Y."/>
            <person name="Jogler C."/>
        </authorList>
    </citation>
    <scope>NUCLEOTIDE SEQUENCE [LARGE SCALE GENOMIC DNA]</scope>
    <source>
        <strain evidence="1 2">Poly24</strain>
    </source>
</reference>
<protein>
    <submittedName>
        <fullName evidence="1">Uncharacterized protein</fullName>
    </submittedName>
</protein>
<dbReference type="AlphaFoldDB" id="A0A518JV17"/>
<keyword evidence="2" id="KW-1185">Reference proteome</keyword>
<organism evidence="1 2">
    <name type="scientific">Rosistilla carotiformis</name>
    <dbReference type="NCBI Taxonomy" id="2528017"/>
    <lineage>
        <taxon>Bacteria</taxon>
        <taxon>Pseudomonadati</taxon>
        <taxon>Planctomycetota</taxon>
        <taxon>Planctomycetia</taxon>
        <taxon>Pirellulales</taxon>
        <taxon>Pirellulaceae</taxon>
        <taxon>Rosistilla</taxon>
    </lineage>
</organism>
<name>A0A518JV17_9BACT</name>
<dbReference type="Proteomes" id="UP000315082">
    <property type="component" value="Chromosome"/>
</dbReference>
<proteinExistence type="predicted"/>